<comment type="caution">
    <text evidence="2">The sequence shown here is derived from an EMBL/GenBank/DDBJ whole genome shotgun (WGS) entry which is preliminary data.</text>
</comment>
<accession>A0A2P6C976</accession>
<keyword evidence="2" id="KW-0808">Transferase</keyword>
<protein>
    <submittedName>
        <fullName evidence="2">RNA methyltransferase</fullName>
    </submittedName>
</protein>
<dbReference type="AlphaFoldDB" id="A0A2P6C976"/>
<evidence type="ECO:0000313" key="2">
    <source>
        <dbReference type="EMBL" id="PQJ69496.1"/>
    </source>
</evidence>
<proteinExistence type="predicted"/>
<dbReference type="InterPro" id="IPR007076">
    <property type="entry name" value="TfoX_N"/>
</dbReference>
<organism evidence="2 3">
    <name type="scientific">Polaribacter butkevichii</name>
    <dbReference type="NCBI Taxonomy" id="218490"/>
    <lineage>
        <taxon>Bacteria</taxon>
        <taxon>Pseudomonadati</taxon>
        <taxon>Bacteroidota</taxon>
        <taxon>Flavobacteriia</taxon>
        <taxon>Flavobacteriales</taxon>
        <taxon>Flavobacteriaceae</taxon>
    </lineage>
</organism>
<keyword evidence="3" id="KW-1185">Reference proteome</keyword>
<feature type="domain" description="TfoX N-terminal" evidence="1">
    <location>
        <begin position="24"/>
        <end position="103"/>
    </location>
</feature>
<gene>
    <name evidence="2" type="ORF">BTO14_15960</name>
</gene>
<dbReference type="Pfam" id="PF04993">
    <property type="entry name" value="TfoX_N"/>
    <property type="match status" value="1"/>
</dbReference>
<sequence>MAFSEYLADRVSQFLNEKSVSFITKKMMGGLLFMVDNKMYVAVIKEEIMARIHPDIYDESLEKEGCNKMNFTGKPMKGFVFLSDEAIDLEANLNYWLQLALDFNPFAKASKKRKSSKN</sequence>
<dbReference type="Gene3D" id="3.30.1460.30">
    <property type="entry name" value="YgaC/TfoX-N like chaperone"/>
    <property type="match status" value="1"/>
</dbReference>
<dbReference type="GO" id="GO:0008168">
    <property type="term" value="F:methyltransferase activity"/>
    <property type="evidence" value="ECO:0007669"/>
    <property type="project" value="UniProtKB-KW"/>
</dbReference>
<dbReference type="OrthoDB" id="214902at2"/>
<reference evidence="2 3" key="1">
    <citation type="submission" date="2016-12" db="EMBL/GenBank/DDBJ databases">
        <title>Trade-off between light-utilization and light-protection in marine flavobacteria.</title>
        <authorList>
            <person name="Kumagai Y."/>
            <person name="Yoshizawa S."/>
            <person name="Kogure K."/>
            <person name="Iwasaki W."/>
        </authorList>
    </citation>
    <scope>NUCLEOTIDE SEQUENCE [LARGE SCALE GENOMIC DNA]</scope>
    <source>
        <strain evidence="2 3">KCTC 12100</strain>
    </source>
</reference>
<evidence type="ECO:0000313" key="3">
    <source>
        <dbReference type="Proteomes" id="UP000247345"/>
    </source>
</evidence>
<dbReference type="RefSeq" id="WP_105050421.1">
    <property type="nucleotide sequence ID" value="NZ_CP150661.1"/>
</dbReference>
<dbReference type="SUPFAM" id="SSF159894">
    <property type="entry name" value="YgaC/TfoX-N like"/>
    <property type="match status" value="1"/>
</dbReference>
<evidence type="ECO:0000259" key="1">
    <source>
        <dbReference type="Pfam" id="PF04993"/>
    </source>
</evidence>
<dbReference type="GO" id="GO:0032259">
    <property type="term" value="P:methylation"/>
    <property type="evidence" value="ECO:0007669"/>
    <property type="project" value="UniProtKB-KW"/>
</dbReference>
<dbReference type="EMBL" id="MSCK01000002">
    <property type="protein sequence ID" value="PQJ69496.1"/>
    <property type="molecule type" value="Genomic_DNA"/>
</dbReference>
<dbReference type="Proteomes" id="UP000247345">
    <property type="component" value="Unassembled WGS sequence"/>
</dbReference>
<keyword evidence="2" id="KW-0489">Methyltransferase</keyword>
<name>A0A2P6C976_9FLAO</name>